<sequence length="137" mass="16309">KTNGQEDITEDVDYLKPYLARLGNPSELSNIDAYFVQYTCLNDYKQLLVQRANKILREFDRYSQELIKTQALLTQDGDVTREEEENLLEKINEINFHLQMLETRLNRHRDLVPIRYEMLMDHLQQSPHLAILRDDSK</sequence>
<proteinExistence type="predicted"/>
<evidence type="ECO:0000313" key="2">
    <source>
        <dbReference type="EMBL" id="KAF3430859.1"/>
    </source>
</evidence>
<name>A0A833W2X0_9HYME</name>
<protein>
    <recommendedName>
        <fullName evidence="1">Dynein regulatory complex subunit 7 C-terminal domain-containing protein</fullName>
    </recommendedName>
</protein>
<dbReference type="AlphaFoldDB" id="A0A833W2X0"/>
<organism evidence="2 3">
    <name type="scientific">Frieseomelitta varia</name>
    <dbReference type="NCBI Taxonomy" id="561572"/>
    <lineage>
        <taxon>Eukaryota</taxon>
        <taxon>Metazoa</taxon>
        <taxon>Ecdysozoa</taxon>
        <taxon>Arthropoda</taxon>
        <taxon>Hexapoda</taxon>
        <taxon>Insecta</taxon>
        <taxon>Pterygota</taxon>
        <taxon>Neoptera</taxon>
        <taxon>Endopterygota</taxon>
        <taxon>Hymenoptera</taxon>
        <taxon>Apocrita</taxon>
        <taxon>Aculeata</taxon>
        <taxon>Apoidea</taxon>
        <taxon>Anthophila</taxon>
        <taxon>Apidae</taxon>
        <taxon>Frieseomelitta</taxon>
    </lineage>
</organism>
<accession>A0A833W2X0</accession>
<reference evidence="2" key="1">
    <citation type="submission" date="2019-11" db="EMBL/GenBank/DDBJ databases">
        <title>The nuclear and mitochondrial genomes of Frieseomelitta varia - a highly eusocial stingless bee (Meliponini) with a permanently sterile worker caste.</title>
        <authorList>
            <person name="Freitas F.C.P."/>
            <person name="Lourenco A.P."/>
            <person name="Nunes F.M.F."/>
            <person name="Paschoal A.R."/>
            <person name="Abreu F.C.P."/>
            <person name="Barbin F.O."/>
            <person name="Bataglia L."/>
            <person name="Cardoso-Junior C.A.M."/>
            <person name="Cervoni M.S."/>
            <person name="Silva S.R."/>
            <person name="Dalarmi F."/>
            <person name="Del Lama M.A."/>
            <person name="Depintor T.S."/>
            <person name="Ferreira K.M."/>
            <person name="Goria P.S."/>
            <person name="Jaskot M.C."/>
            <person name="Lago D.C."/>
            <person name="Luna-Lucena D."/>
            <person name="Moda L.M."/>
            <person name="Nascimento L."/>
            <person name="Pedrino M."/>
            <person name="Rabico F.O."/>
            <person name="Sanches F.C."/>
            <person name="Santos D.E."/>
            <person name="Santos C.G."/>
            <person name="Vieira J."/>
            <person name="Lopes T.F."/>
            <person name="Barchuk A.R."/>
            <person name="Hartfelder K."/>
            <person name="Simoes Z.L.P."/>
            <person name="Bitondi M.M.G."/>
            <person name="Pinheiro D.G."/>
        </authorList>
    </citation>
    <scope>NUCLEOTIDE SEQUENCE</scope>
    <source>
        <strain evidence="2">USP_RPSP 00005682</strain>
        <tissue evidence="2">Whole individual</tissue>
    </source>
</reference>
<comment type="caution">
    <text evidence="2">The sequence shown here is derived from an EMBL/GenBank/DDBJ whole genome shotgun (WGS) entry which is preliminary data.</text>
</comment>
<dbReference type="EMBL" id="WNWW01000003">
    <property type="protein sequence ID" value="KAF3430859.1"/>
    <property type="molecule type" value="Genomic_DNA"/>
</dbReference>
<dbReference type="PANTHER" id="PTHR35249">
    <property type="entry name" value="DYNEIN REGULATORY COMPLEX SUBUNIT 7"/>
    <property type="match status" value="1"/>
</dbReference>
<dbReference type="GO" id="GO:0031514">
    <property type="term" value="C:motile cilium"/>
    <property type="evidence" value="ECO:0007669"/>
    <property type="project" value="TreeGrafter"/>
</dbReference>
<dbReference type="Pfam" id="PF24671">
    <property type="entry name" value="DRC7_C"/>
    <property type="match status" value="1"/>
</dbReference>
<evidence type="ECO:0000313" key="3">
    <source>
        <dbReference type="Proteomes" id="UP000655588"/>
    </source>
</evidence>
<dbReference type="InterPro" id="IPR033551">
    <property type="entry name" value="DRC7/lobo"/>
</dbReference>
<gene>
    <name evidence="2" type="ORF">E2986_08832</name>
</gene>
<dbReference type="GO" id="GO:0030317">
    <property type="term" value="P:flagellated sperm motility"/>
    <property type="evidence" value="ECO:0007669"/>
    <property type="project" value="TreeGrafter"/>
</dbReference>
<feature type="domain" description="Dynein regulatory complex subunit 7 C-terminal" evidence="1">
    <location>
        <begin position="27"/>
        <end position="132"/>
    </location>
</feature>
<dbReference type="PANTHER" id="PTHR35249:SF2">
    <property type="entry name" value="DYNEIN REGULATORY COMPLEX SUBUNIT 7"/>
    <property type="match status" value="1"/>
</dbReference>
<dbReference type="Proteomes" id="UP000655588">
    <property type="component" value="Unassembled WGS sequence"/>
</dbReference>
<keyword evidence="3" id="KW-1185">Reference proteome</keyword>
<dbReference type="InterPro" id="IPR056292">
    <property type="entry name" value="DRC7_C"/>
</dbReference>
<evidence type="ECO:0000259" key="1">
    <source>
        <dbReference type="Pfam" id="PF24671"/>
    </source>
</evidence>
<feature type="non-terminal residue" evidence="2">
    <location>
        <position position="137"/>
    </location>
</feature>